<proteinExistence type="predicted"/>
<protein>
    <submittedName>
        <fullName evidence="2">AhpC/TSA family protein</fullName>
    </submittedName>
</protein>
<dbReference type="AlphaFoldDB" id="A0A0G3X8V8"/>
<accession>A0A0G3X8V8</accession>
<dbReference type="PROSITE" id="PS51352">
    <property type="entry name" value="THIOREDOXIN_2"/>
    <property type="match status" value="1"/>
</dbReference>
<gene>
    <name evidence="2" type="ORF">AM2010_947</name>
</gene>
<dbReference type="InterPro" id="IPR013766">
    <property type="entry name" value="Thioredoxin_domain"/>
</dbReference>
<dbReference type="OrthoDB" id="9809746at2"/>
<dbReference type="InterPro" id="IPR000866">
    <property type="entry name" value="AhpC/TSA"/>
</dbReference>
<keyword evidence="3" id="KW-1185">Reference proteome</keyword>
<dbReference type="GO" id="GO:0016491">
    <property type="term" value="F:oxidoreductase activity"/>
    <property type="evidence" value="ECO:0007669"/>
    <property type="project" value="InterPro"/>
</dbReference>
<dbReference type="KEGG" id="amx:AM2010_947"/>
<dbReference type="SUPFAM" id="SSF52833">
    <property type="entry name" value="Thioredoxin-like"/>
    <property type="match status" value="1"/>
</dbReference>
<dbReference type="PATRIC" id="fig|543877.4.peg.957"/>
<organism evidence="2 3">
    <name type="scientific">Pelagerythrobacter marensis</name>
    <dbReference type="NCBI Taxonomy" id="543877"/>
    <lineage>
        <taxon>Bacteria</taxon>
        <taxon>Pseudomonadati</taxon>
        <taxon>Pseudomonadota</taxon>
        <taxon>Alphaproteobacteria</taxon>
        <taxon>Sphingomonadales</taxon>
        <taxon>Erythrobacteraceae</taxon>
        <taxon>Pelagerythrobacter</taxon>
    </lineage>
</organism>
<feature type="domain" description="Thioredoxin" evidence="1">
    <location>
        <begin position="7"/>
        <end position="166"/>
    </location>
</feature>
<sequence>MNGHRTLLPGTRAPQLSFALADGGHWSLEDAEAKHFVLIDFYRGLHCPRCQLHLVDVKNKLARFTQRGVAVVAVSMDGRDRAEAARDRWGLGGLTLGYGLSEDQARAWGLYLTEAMSEAEPARFSEPALIMVQAGSGRVYSAVYGTNPLNRIHASDILEGIDAVLARDYPPRGTLA</sequence>
<dbReference type="EMBL" id="CP011805">
    <property type="protein sequence ID" value="AKM07024.1"/>
    <property type="molecule type" value="Genomic_DNA"/>
</dbReference>
<dbReference type="STRING" id="543877.AM2010_947"/>
<evidence type="ECO:0000313" key="2">
    <source>
        <dbReference type="EMBL" id="AKM07024.1"/>
    </source>
</evidence>
<dbReference type="RefSeq" id="WP_053043929.1">
    <property type="nucleotide sequence ID" value="NZ_CP011805.1"/>
</dbReference>
<evidence type="ECO:0000259" key="1">
    <source>
        <dbReference type="PROSITE" id="PS51352"/>
    </source>
</evidence>
<evidence type="ECO:0000313" key="3">
    <source>
        <dbReference type="Proteomes" id="UP000037643"/>
    </source>
</evidence>
<dbReference type="Pfam" id="PF00578">
    <property type="entry name" value="AhpC-TSA"/>
    <property type="match status" value="1"/>
</dbReference>
<name>A0A0G3X8V8_9SPHN</name>
<reference evidence="2 3" key="1">
    <citation type="submission" date="2015-06" db="EMBL/GenBank/DDBJ databases">
        <authorList>
            <person name="Kim K.M."/>
        </authorList>
    </citation>
    <scope>NUCLEOTIDE SEQUENCE [LARGE SCALE GENOMIC DNA]</scope>
    <source>
        <strain evidence="2 3">KCTC 22370</strain>
    </source>
</reference>
<dbReference type="Proteomes" id="UP000037643">
    <property type="component" value="Chromosome"/>
</dbReference>
<dbReference type="GO" id="GO:0016209">
    <property type="term" value="F:antioxidant activity"/>
    <property type="evidence" value="ECO:0007669"/>
    <property type="project" value="InterPro"/>
</dbReference>
<dbReference type="Gene3D" id="3.40.30.10">
    <property type="entry name" value="Glutaredoxin"/>
    <property type="match status" value="1"/>
</dbReference>
<dbReference type="InterPro" id="IPR036249">
    <property type="entry name" value="Thioredoxin-like_sf"/>
</dbReference>